<accession>A0A409WYI7</accession>
<feature type="region of interest" description="Disordered" evidence="1">
    <location>
        <begin position="300"/>
        <end position="341"/>
    </location>
</feature>
<proteinExistence type="predicted"/>
<comment type="caution">
    <text evidence="2">The sequence shown here is derived from an EMBL/GenBank/DDBJ whole genome shotgun (WGS) entry which is preliminary data.</text>
</comment>
<feature type="compositionally biased region" description="Basic and acidic residues" evidence="1">
    <location>
        <begin position="311"/>
        <end position="324"/>
    </location>
</feature>
<dbReference type="EMBL" id="NHYE01004601">
    <property type="protein sequence ID" value="PPQ83588.1"/>
    <property type="molecule type" value="Genomic_DNA"/>
</dbReference>
<gene>
    <name evidence="2" type="ORF">CVT26_001413</name>
</gene>
<dbReference type="OrthoDB" id="2690684at2759"/>
<evidence type="ECO:0000313" key="3">
    <source>
        <dbReference type="Proteomes" id="UP000284706"/>
    </source>
</evidence>
<feature type="compositionally biased region" description="Polar residues" evidence="1">
    <location>
        <begin position="327"/>
        <end position="341"/>
    </location>
</feature>
<keyword evidence="3" id="KW-1185">Reference proteome</keyword>
<reference evidence="2 3" key="1">
    <citation type="journal article" date="2018" name="Evol. Lett.">
        <title>Horizontal gene cluster transfer increased hallucinogenic mushroom diversity.</title>
        <authorList>
            <person name="Reynolds H.T."/>
            <person name="Vijayakumar V."/>
            <person name="Gluck-Thaler E."/>
            <person name="Korotkin H.B."/>
            <person name="Matheny P.B."/>
            <person name="Slot J.C."/>
        </authorList>
    </citation>
    <scope>NUCLEOTIDE SEQUENCE [LARGE SCALE GENOMIC DNA]</scope>
    <source>
        <strain evidence="2 3">SRW20</strain>
    </source>
</reference>
<evidence type="ECO:0000313" key="2">
    <source>
        <dbReference type="EMBL" id="PPQ83588.1"/>
    </source>
</evidence>
<dbReference type="Proteomes" id="UP000284706">
    <property type="component" value="Unassembled WGS sequence"/>
</dbReference>
<organism evidence="2 3">
    <name type="scientific">Gymnopilus dilepis</name>
    <dbReference type="NCBI Taxonomy" id="231916"/>
    <lineage>
        <taxon>Eukaryota</taxon>
        <taxon>Fungi</taxon>
        <taxon>Dikarya</taxon>
        <taxon>Basidiomycota</taxon>
        <taxon>Agaricomycotina</taxon>
        <taxon>Agaricomycetes</taxon>
        <taxon>Agaricomycetidae</taxon>
        <taxon>Agaricales</taxon>
        <taxon>Agaricineae</taxon>
        <taxon>Hymenogastraceae</taxon>
        <taxon>Gymnopilus</taxon>
    </lineage>
</organism>
<protein>
    <submittedName>
        <fullName evidence="2">Uncharacterized protein</fullName>
    </submittedName>
</protein>
<dbReference type="STRING" id="231916.A0A409WYI7"/>
<dbReference type="InParanoid" id="A0A409WYI7"/>
<dbReference type="AlphaFoldDB" id="A0A409WYI7"/>
<evidence type="ECO:0000256" key="1">
    <source>
        <dbReference type="SAM" id="MobiDB-lite"/>
    </source>
</evidence>
<sequence length="368" mass="42064">MHTFSQALQTGRKRANLTWVDNRELILDGHRINLDVYQKHVHQQIRDLHAFIEEKVLLGFTLESLGISVDFHSLTSLTDFTSVGCSPLLGSIKGNADSDKLFQAFLGRGDLVSFVDGSLQWNKDRARLWCADIHQAVGKTWAVSHVTQGSPARGTEEEKMLITNSLQSRRHLVVPTNLDTLGLWSNYWKGAKVSGRFKEILRVLPRSVSVFLFILIRLVRPIEILFLTKHMVHESKREETIATYESYLWASLGLKMPATSMYRAFANFMAAPGPDSRRTFEFTFNIRLYRQFATAVQRRHLRETPKYTQKAAEEHTSTGDRQAGRSEGTSHQNYAPETSNVDMEPGFTAHYVAYSMAWQKFWGYDDKT</sequence>
<name>A0A409WYI7_9AGAR</name>